<keyword evidence="2" id="KW-1185">Reference proteome</keyword>
<comment type="caution">
    <text evidence="1">The sequence shown here is derived from an EMBL/GenBank/DDBJ whole genome shotgun (WGS) entry which is preliminary data.</text>
</comment>
<accession>A0A9R1CS01</accession>
<dbReference type="AlphaFoldDB" id="A0A9R1CS01"/>
<dbReference type="GO" id="GO:0006935">
    <property type="term" value="P:chemotaxis"/>
    <property type="evidence" value="ECO:0007669"/>
    <property type="project" value="InterPro"/>
</dbReference>
<dbReference type="Proteomes" id="UP001139494">
    <property type="component" value="Unassembled WGS sequence"/>
</dbReference>
<proteinExistence type="predicted"/>
<reference evidence="1" key="1">
    <citation type="journal article" date="2023" name="Front. Microbiol.">
        <title>Genomic-based phylogenetic and metabolic analyses of the genus Natronomonas, and description of Natronomonas aquatica sp. nov.</title>
        <authorList>
            <person name="Garcia-Roldan A."/>
            <person name="Duran-Viseras A."/>
            <person name="de la Haba R.R."/>
            <person name="Corral P."/>
            <person name="Sanchez-Porro C."/>
            <person name="Ventosa A."/>
        </authorList>
    </citation>
    <scope>NUCLEOTIDE SEQUENCE</scope>
    <source>
        <strain evidence="1">F2-12</strain>
    </source>
</reference>
<dbReference type="EMBL" id="JAHLKM010000003">
    <property type="protein sequence ID" value="MCQ4332757.1"/>
    <property type="molecule type" value="Genomic_DNA"/>
</dbReference>
<dbReference type="PANTHER" id="PTHR42201:SF1">
    <property type="entry name" value="TAXIS PROTEIN"/>
    <property type="match status" value="1"/>
</dbReference>
<gene>
    <name evidence="1" type="ORF">KM295_04465</name>
</gene>
<protein>
    <submittedName>
        <fullName evidence="1">CheF family chemotaxis protein</fullName>
    </submittedName>
</protein>
<sequence length="293" mass="31750">MTGEQAIADFVGRFARNPEGSSHEQPNRGRIVMSQKRLVIAGGDDRITIPLSDVVDIVVGNVPPDLRDLFDSTVTIGYRSDDDTIQTVLIEADEGTISKFETVAFKSVLDGTKAMIKHPARIGGRVTDEPVRKAKLGIGSEQVTFRTKSGNVRIDITDVIGFKRTERAPDGTEQPTLVVKHADGGDVSTSLIAPLSRRRLNILGRFLRVKYSKLLEEAGKIELDESQKRLLVTIYATGGDIDFGSVLNGDAARATNVLNALREKGLISEDGDGISLTSIGQIIVGQRLDEVNV</sequence>
<evidence type="ECO:0000313" key="2">
    <source>
        <dbReference type="Proteomes" id="UP001139494"/>
    </source>
</evidence>
<evidence type="ECO:0000313" key="1">
    <source>
        <dbReference type="EMBL" id="MCQ4332757.1"/>
    </source>
</evidence>
<dbReference type="RefSeq" id="WP_256028695.1">
    <property type="nucleotide sequence ID" value="NZ_JAHLKM010000003.1"/>
</dbReference>
<dbReference type="InterPro" id="IPR007381">
    <property type="entry name" value="CheF1/F2"/>
</dbReference>
<name>A0A9R1CS01_9EURY</name>
<dbReference type="Pfam" id="PF04283">
    <property type="entry name" value="CheF-arch"/>
    <property type="match status" value="1"/>
</dbReference>
<organism evidence="1 2">
    <name type="scientific">Natronomonas aquatica</name>
    <dbReference type="NCBI Taxonomy" id="2841590"/>
    <lineage>
        <taxon>Archaea</taxon>
        <taxon>Methanobacteriati</taxon>
        <taxon>Methanobacteriota</taxon>
        <taxon>Stenosarchaea group</taxon>
        <taxon>Halobacteria</taxon>
        <taxon>Halobacteriales</taxon>
        <taxon>Natronomonadaceae</taxon>
        <taxon>Natronomonas</taxon>
    </lineage>
</organism>
<dbReference type="PANTHER" id="PTHR42201">
    <property type="entry name" value="TAXIS PROTEIN"/>
    <property type="match status" value="1"/>
</dbReference>